<dbReference type="AlphaFoldDB" id="A0A392RE34"/>
<keyword evidence="2" id="KW-1185">Reference proteome</keyword>
<evidence type="ECO:0000313" key="1">
    <source>
        <dbReference type="EMBL" id="MCI34392.1"/>
    </source>
</evidence>
<dbReference type="Proteomes" id="UP000265520">
    <property type="component" value="Unassembled WGS sequence"/>
</dbReference>
<feature type="non-terminal residue" evidence="1">
    <location>
        <position position="1"/>
    </location>
</feature>
<proteinExistence type="predicted"/>
<dbReference type="EMBL" id="LXQA010213227">
    <property type="protein sequence ID" value="MCI34392.1"/>
    <property type="molecule type" value="Genomic_DNA"/>
</dbReference>
<reference evidence="1 2" key="1">
    <citation type="journal article" date="2018" name="Front. Plant Sci.">
        <title>Red Clover (Trifolium pratense) and Zigzag Clover (T. medium) - A Picture of Genomic Similarities and Differences.</title>
        <authorList>
            <person name="Dluhosova J."/>
            <person name="Istvanek J."/>
            <person name="Nedelnik J."/>
            <person name="Repkova J."/>
        </authorList>
    </citation>
    <scope>NUCLEOTIDE SEQUENCE [LARGE SCALE GENOMIC DNA]</scope>
    <source>
        <strain evidence="2">cv. 10/8</strain>
        <tissue evidence="1">Leaf</tissue>
    </source>
</reference>
<name>A0A392RE34_9FABA</name>
<comment type="caution">
    <text evidence="1">The sequence shown here is derived from an EMBL/GenBank/DDBJ whole genome shotgun (WGS) entry which is preliminary data.</text>
</comment>
<organism evidence="1 2">
    <name type="scientific">Trifolium medium</name>
    <dbReference type="NCBI Taxonomy" id="97028"/>
    <lineage>
        <taxon>Eukaryota</taxon>
        <taxon>Viridiplantae</taxon>
        <taxon>Streptophyta</taxon>
        <taxon>Embryophyta</taxon>
        <taxon>Tracheophyta</taxon>
        <taxon>Spermatophyta</taxon>
        <taxon>Magnoliopsida</taxon>
        <taxon>eudicotyledons</taxon>
        <taxon>Gunneridae</taxon>
        <taxon>Pentapetalae</taxon>
        <taxon>rosids</taxon>
        <taxon>fabids</taxon>
        <taxon>Fabales</taxon>
        <taxon>Fabaceae</taxon>
        <taxon>Papilionoideae</taxon>
        <taxon>50 kb inversion clade</taxon>
        <taxon>NPAAA clade</taxon>
        <taxon>Hologalegina</taxon>
        <taxon>IRL clade</taxon>
        <taxon>Trifolieae</taxon>
        <taxon>Trifolium</taxon>
    </lineage>
</organism>
<protein>
    <submittedName>
        <fullName evidence="1">Uncharacterized protein</fullName>
    </submittedName>
</protein>
<evidence type="ECO:0000313" key="2">
    <source>
        <dbReference type="Proteomes" id="UP000265520"/>
    </source>
</evidence>
<accession>A0A392RE34</accession>
<sequence length="99" mass="11314">YILPQLTAYSDSFRIFRNVHLILPPKCSPNKNFTSNPLLVRHLLVPTQSCMGDNVLLLPLHGITYVNPYSPHLTQVHTLNTLHDLLSFRICLTILHQSQ</sequence>